<feature type="domain" description="AB hydrolase-1" evidence="1">
    <location>
        <begin position="77"/>
        <end position="209"/>
    </location>
</feature>
<dbReference type="PANTHER" id="PTHR43798:SF33">
    <property type="entry name" value="HYDROLASE, PUTATIVE (AFU_ORTHOLOGUE AFUA_2G14860)-RELATED"/>
    <property type="match status" value="1"/>
</dbReference>
<dbReference type="InterPro" id="IPR050266">
    <property type="entry name" value="AB_hydrolase_sf"/>
</dbReference>
<dbReference type="Pfam" id="PF00561">
    <property type="entry name" value="Abhydrolase_1"/>
    <property type="match status" value="1"/>
</dbReference>
<reference evidence="3" key="1">
    <citation type="journal article" date="2017" name="Proc. Natl. Acad. Sci. U.S.A.">
        <title>Simulation of Deepwater Horizon oil plume reveals substrate specialization within a complex community of hydrocarbon-degraders.</title>
        <authorList>
            <person name="Hu P."/>
            <person name="Dubinsky E.A."/>
            <person name="Probst A.J."/>
            <person name="Wang J."/>
            <person name="Sieber C.M.K."/>
            <person name="Tom L.M."/>
            <person name="Gardinali P."/>
            <person name="Banfield J.F."/>
            <person name="Atlas R.M."/>
            <person name="Andersen G.L."/>
        </authorList>
    </citation>
    <scope>NUCLEOTIDE SEQUENCE [LARGE SCALE GENOMIC DNA]</scope>
</reference>
<dbReference type="Gene3D" id="3.40.50.1820">
    <property type="entry name" value="alpha/beta hydrolase"/>
    <property type="match status" value="1"/>
</dbReference>
<accession>A0A1Z8AW26</accession>
<gene>
    <name evidence="2" type="ORF">A9Q93_07965</name>
</gene>
<dbReference type="RefSeq" id="WP_303686883.1">
    <property type="nucleotide sequence ID" value="NZ_CAJXYO010000007.1"/>
</dbReference>
<dbReference type="SUPFAM" id="SSF53474">
    <property type="entry name" value="alpha/beta-Hydrolases"/>
    <property type="match status" value="1"/>
</dbReference>
<evidence type="ECO:0000259" key="1">
    <source>
        <dbReference type="Pfam" id="PF00561"/>
    </source>
</evidence>
<sequence>MKKLLQKAIPKMYGFYFNILHLFSKEKSADLALRVFSIPRKGKILPHQKEFLSTARTQQIAFEDGLFTLYHWKGNGPTVLLNHGWESNSYRWKYLIEPLQKLDYNILSIDAPAHGASDGNLFTAVKYSRIIKDTIELYQPKIVIAHSVGAMATIFQESQSVHEFIEKFVFLGSPNRLEVIMRGYQSLTSFNNSVYNSLNNSLKSKFGFHIEEFCAANFAKVIKVPALVVHNPDDLIVPYKAMDEIAEAMPLATTYTSQTGGHSLYTQEVIDEVITFLKEA</sequence>
<dbReference type="GO" id="GO:0016787">
    <property type="term" value="F:hydrolase activity"/>
    <property type="evidence" value="ECO:0007669"/>
    <property type="project" value="UniProtKB-KW"/>
</dbReference>
<dbReference type="GO" id="GO:0016020">
    <property type="term" value="C:membrane"/>
    <property type="evidence" value="ECO:0007669"/>
    <property type="project" value="TreeGrafter"/>
</dbReference>
<dbReference type="PANTHER" id="PTHR43798">
    <property type="entry name" value="MONOACYLGLYCEROL LIPASE"/>
    <property type="match status" value="1"/>
</dbReference>
<dbReference type="InterPro" id="IPR000073">
    <property type="entry name" value="AB_hydrolase_1"/>
</dbReference>
<dbReference type="InterPro" id="IPR029058">
    <property type="entry name" value="AB_hydrolase_fold"/>
</dbReference>
<proteinExistence type="predicted"/>
<dbReference type="Proteomes" id="UP000196102">
    <property type="component" value="Unassembled WGS sequence"/>
</dbReference>
<name>A0A1Z8AW26_9FLAO</name>
<evidence type="ECO:0000313" key="2">
    <source>
        <dbReference type="EMBL" id="OUS14529.1"/>
    </source>
</evidence>
<evidence type="ECO:0000313" key="3">
    <source>
        <dbReference type="Proteomes" id="UP000196102"/>
    </source>
</evidence>
<organism evidence="2 3">
    <name type="scientific">Nonlabens dokdonensis</name>
    <dbReference type="NCBI Taxonomy" id="328515"/>
    <lineage>
        <taxon>Bacteria</taxon>
        <taxon>Pseudomonadati</taxon>
        <taxon>Bacteroidota</taxon>
        <taxon>Flavobacteriia</taxon>
        <taxon>Flavobacteriales</taxon>
        <taxon>Flavobacteriaceae</taxon>
        <taxon>Nonlabens</taxon>
    </lineage>
</organism>
<dbReference type="AlphaFoldDB" id="A0A1Z8AW26"/>
<comment type="caution">
    <text evidence="2">The sequence shown here is derived from an EMBL/GenBank/DDBJ whole genome shotgun (WGS) entry which is preliminary data.</text>
</comment>
<keyword evidence="2" id="KW-0378">Hydrolase</keyword>
<protein>
    <submittedName>
        <fullName evidence="2">Alpha/beta hydrolase</fullName>
    </submittedName>
</protein>
<dbReference type="EMBL" id="MAAX01000119">
    <property type="protein sequence ID" value="OUS14529.1"/>
    <property type="molecule type" value="Genomic_DNA"/>
</dbReference>